<dbReference type="InterPro" id="IPR004211">
    <property type="entry name" value="Endonuclease_7"/>
</dbReference>
<evidence type="ECO:0000313" key="2">
    <source>
        <dbReference type="Proteomes" id="UP000663393"/>
    </source>
</evidence>
<evidence type="ECO:0000313" key="1">
    <source>
        <dbReference type="EMBL" id="QPB11273.1"/>
    </source>
</evidence>
<dbReference type="Gene3D" id="3.40.1800.10">
    <property type="entry name" value="His-Me finger endonucleases"/>
    <property type="match status" value="1"/>
</dbReference>
<dbReference type="InterPro" id="IPR044925">
    <property type="entry name" value="His-Me_finger_sf"/>
</dbReference>
<dbReference type="Proteomes" id="UP000663393">
    <property type="component" value="Segment"/>
</dbReference>
<keyword evidence="2" id="KW-1185">Reference proteome</keyword>
<dbReference type="InterPro" id="IPR038563">
    <property type="entry name" value="Endonuclease_7_sf"/>
</dbReference>
<dbReference type="SUPFAM" id="SSF54060">
    <property type="entry name" value="His-Me finger endonucleases"/>
    <property type="match status" value="1"/>
</dbReference>
<sequence length="125" mass="14083">MNKLKASQIPAVRAKLLADQSGVCVLCKRKPTVPCLDHCHKDGFIRGVLCRGCNALLGKLENNRARYGLSDEVAFNNFLRGVLPYLHDTKMKYDMLHPTFKTEDEKRIARNAAARKRRANGQSTK</sequence>
<name>A0A873WFS3_9CAUD</name>
<accession>A0A873WFS3</accession>
<reference evidence="1" key="1">
    <citation type="submission" date="2020-10" db="EMBL/GenBank/DDBJ databases">
        <authorList>
            <person name="Yerushalmy O."/>
            <person name="Gronovich N."/>
            <person name="Alkalay-Oren S."/>
            <person name="Coppenhagen-Glazer S."/>
            <person name="Hazan R."/>
        </authorList>
    </citation>
    <scope>NUCLEOTIDE SEQUENCE</scope>
</reference>
<dbReference type="EMBL" id="MW145136">
    <property type="protein sequence ID" value="QPB11273.1"/>
    <property type="molecule type" value="Genomic_DNA"/>
</dbReference>
<organism evidence="1 2">
    <name type="scientific">Providencia phage PSTNGR1</name>
    <dbReference type="NCBI Taxonomy" id="2783542"/>
    <lineage>
        <taxon>Viruses</taxon>
        <taxon>Duplodnaviria</taxon>
        <taxon>Heunggongvirae</taxon>
        <taxon>Uroviricota</taxon>
        <taxon>Caudoviricetes</taxon>
        <taxon>Autographivirales</taxon>
        <taxon>Autonotataviridae</taxon>
        <taxon>Jeruvirus</taxon>
        <taxon>Jeruvirus PSTNGR1</taxon>
    </lineage>
</organism>
<evidence type="ECO:0008006" key="3">
    <source>
        <dbReference type="Google" id="ProtNLM"/>
    </source>
</evidence>
<dbReference type="Pfam" id="PF02945">
    <property type="entry name" value="Endonuclease_7"/>
    <property type="match status" value="1"/>
</dbReference>
<proteinExistence type="predicted"/>
<protein>
    <recommendedName>
        <fullName evidence="3">Recombination endonuclease VII</fullName>
    </recommendedName>
</protein>